<accession>A0ABQ1QIV1</accession>
<dbReference type="PROSITE" id="PS50801">
    <property type="entry name" value="STAS"/>
    <property type="match status" value="1"/>
</dbReference>
<dbReference type="PANTHER" id="PTHR35849:SF2">
    <property type="entry name" value="BLR2341 PROTEIN"/>
    <property type="match status" value="1"/>
</dbReference>
<name>A0ABQ1QIV1_9ACTN</name>
<dbReference type="InterPro" id="IPR002645">
    <property type="entry name" value="STAS_dom"/>
</dbReference>
<dbReference type="SUPFAM" id="SSF52091">
    <property type="entry name" value="SpoIIaa-like"/>
    <property type="match status" value="1"/>
</dbReference>
<gene>
    <name evidence="3" type="ORF">GCM10007231_30990</name>
</gene>
<dbReference type="PANTHER" id="PTHR35849">
    <property type="entry name" value="BLR2341 PROTEIN"/>
    <property type="match status" value="1"/>
</dbReference>
<dbReference type="InterPro" id="IPR036513">
    <property type="entry name" value="STAS_dom_sf"/>
</dbReference>
<evidence type="ECO:0000313" key="3">
    <source>
        <dbReference type="EMBL" id="GGD29287.1"/>
    </source>
</evidence>
<dbReference type="CDD" id="cd07043">
    <property type="entry name" value="STAS_anti-anti-sigma_factors"/>
    <property type="match status" value="1"/>
</dbReference>
<dbReference type="InterPro" id="IPR058548">
    <property type="entry name" value="MlaB-like_STAS"/>
</dbReference>
<sequence>MLDRLEASGDVSGTGGRAPGKGVSGMEIYSNGSTLRLVGDFDVRSTGAVRDAIYDAFAEQDDVVVDLSEVRAVDVTALRVLAVATHHAARRGDHLRLRGCGPSVRRMLHISRLIRAVEVERVAVSA</sequence>
<evidence type="ECO:0000256" key="1">
    <source>
        <dbReference type="SAM" id="MobiDB-lite"/>
    </source>
</evidence>
<comment type="caution">
    <text evidence="3">The sequence shown here is derived from an EMBL/GenBank/DDBJ whole genome shotgun (WGS) entry which is preliminary data.</text>
</comment>
<dbReference type="Gene3D" id="3.30.750.24">
    <property type="entry name" value="STAS domain"/>
    <property type="match status" value="1"/>
</dbReference>
<dbReference type="EMBL" id="BMCK01000005">
    <property type="protein sequence ID" value="GGD29287.1"/>
    <property type="molecule type" value="Genomic_DNA"/>
</dbReference>
<dbReference type="Pfam" id="PF13466">
    <property type="entry name" value="STAS_2"/>
    <property type="match status" value="1"/>
</dbReference>
<organism evidence="3 4">
    <name type="scientific">Nocardioides daphniae</name>
    <dbReference type="NCBI Taxonomy" id="402297"/>
    <lineage>
        <taxon>Bacteria</taxon>
        <taxon>Bacillati</taxon>
        <taxon>Actinomycetota</taxon>
        <taxon>Actinomycetes</taxon>
        <taxon>Propionibacteriales</taxon>
        <taxon>Nocardioidaceae</taxon>
        <taxon>Nocardioides</taxon>
    </lineage>
</organism>
<reference evidence="4" key="1">
    <citation type="journal article" date="2019" name="Int. J. Syst. Evol. Microbiol.">
        <title>The Global Catalogue of Microorganisms (GCM) 10K type strain sequencing project: providing services to taxonomists for standard genome sequencing and annotation.</title>
        <authorList>
            <consortium name="The Broad Institute Genomics Platform"/>
            <consortium name="The Broad Institute Genome Sequencing Center for Infectious Disease"/>
            <person name="Wu L."/>
            <person name="Ma J."/>
        </authorList>
    </citation>
    <scope>NUCLEOTIDE SEQUENCE [LARGE SCALE GENOMIC DNA]</scope>
    <source>
        <strain evidence="4">CCM 7403</strain>
    </source>
</reference>
<feature type="region of interest" description="Disordered" evidence="1">
    <location>
        <begin position="1"/>
        <end position="22"/>
    </location>
</feature>
<evidence type="ECO:0000259" key="2">
    <source>
        <dbReference type="PROSITE" id="PS50801"/>
    </source>
</evidence>
<dbReference type="InterPro" id="IPR052746">
    <property type="entry name" value="MlaB_ABC_Transporter"/>
</dbReference>
<proteinExistence type="predicted"/>
<evidence type="ECO:0000313" key="4">
    <source>
        <dbReference type="Proteomes" id="UP000630594"/>
    </source>
</evidence>
<dbReference type="Proteomes" id="UP000630594">
    <property type="component" value="Unassembled WGS sequence"/>
</dbReference>
<protein>
    <recommendedName>
        <fullName evidence="2">STAS domain-containing protein</fullName>
    </recommendedName>
</protein>
<feature type="compositionally biased region" description="Gly residues" evidence="1">
    <location>
        <begin position="12"/>
        <end position="22"/>
    </location>
</feature>
<keyword evidence="4" id="KW-1185">Reference proteome</keyword>
<feature type="domain" description="STAS" evidence="2">
    <location>
        <begin position="35"/>
        <end position="126"/>
    </location>
</feature>